<accession>A0ABR2T6W6</accession>
<sequence length="74" mass="8101">MVQSEHHSHRFASIVADKISKALLEATMTSGCLGRATMRSVARVDAQAVTRQHVVQTRDESFLPSDLACTFISV</sequence>
<proteinExistence type="predicted"/>
<organism evidence="1 2">
    <name type="scientific">Hibiscus sabdariffa</name>
    <name type="common">roselle</name>
    <dbReference type="NCBI Taxonomy" id="183260"/>
    <lineage>
        <taxon>Eukaryota</taxon>
        <taxon>Viridiplantae</taxon>
        <taxon>Streptophyta</taxon>
        <taxon>Embryophyta</taxon>
        <taxon>Tracheophyta</taxon>
        <taxon>Spermatophyta</taxon>
        <taxon>Magnoliopsida</taxon>
        <taxon>eudicotyledons</taxon>
        <taxon>Gunneridae</taxon>
        <taxon>Pentapetalae</taxon>
        <taxon>rosids</taxon>
        <taxon>malvids</taxon>
        <taxon>Malvales</taxon>
        <taxon>Malvaceae</taxon>
        <taxon>Malvoideae</taxon>
        <taxon>Hibiscus</taxon>
    </lineage>
</organism>
<evidence type="ECO:0000313" key="2">
    <source>
        <dbReference type="Proteomes" id="UP001396334"/>
    </source>
</evidence>
<gene>
    <name evidence="1" type="ORF">V6N11_018261</name>
</gene>
<dbReference type="EMBL" id="JBBPBN010000008">
    <property type="protein sequence ID" value="KAK9033226.1"/>
    <property type="molecule type" value="Genomic_DNA"/>
</dbReference>
<keyword evidence="2" id="KW-1185">Reference proteome</keyword>
<name>A0ABR2T6W6_9ROSI</name>
<evidence type="ECO:0000313" key="1">
    <source>
        <dbReference type="EMBL" id="KAK9033226.1"/>
    </source>
</evidence>
<reference evidence="1 2" key="1">
    <citation type="journal article" date="2024" name="G3 (Bethesda)">
        <title>Genome assembly of Hibiscus sabdariffa L. provides insights into metabolisms of medicinal natural products.</title>
        <authorList>
            <person name="Kim T."/>
        </authorList>
    </citation>
    <scope>NUCLEOTIDE SEQUENCE [LARGE SCALE GENOMIC DNA]</scope>
    <source>
        <strain evidence="1">TK-2024</strain>
        <tissue evidence="1">Old leaves</tissue>
    </source>
</reference>
<comment type="caution">
    <text evidence="1">The sequence shown here is derived from an EMBL/GenBank/DDBJ whole genome shotgun (WGS) entry which is preliminary data.</text>
</comment>
<protein>
    <submittedName>
        <fullName evidence="1">Uncharacterized protein</fullName>
    </submittedName>
</protein>
<dbReference type="Proteomes" id="UP001396334">
    <property type="component" value="Unassembled WGS sequence"/>
</dbReference>